<reference evidence="1" key="1">
    <citation type="thesis" date="2020" institute="ProQuest LLC" country="789 East Eisenhower Parkway, Ann Arbor, MI, USA">
        <title>Comparative Genomics and Chromosome Evolution.</title>
        <authorList>
            <person name="Mudd A.B."/>
        </authorList>
    </citation>
    <scope>NUCLEOTIDE SEQUENCE</scope>
    <source>
        <strain evidence="1">237g6f4</strain>
        <tissue evidence="1">Blood</tissue>
    </source>
</reference>
<name>A0AAV7BLR9_ENGPU</name>
<keyword evidence="2" id="KW-1185">Reference proteome</keyword>
<protein>
    <submittedName>
        <fullName evidence="1">Uncharacterized protein</fullName>
    </submittedName>
</protein>
<sequence>MNKRCTQENFVRIPHAGCYRRCAKAAIPEILCACSHSALHCAYHLGSRDIHRSGGFLWMDLRGDTGADRGAPFLEVAGVNAFHTTPMQRNIQVKICQ</sequence>
<dbReference type="AlphaFoldDB" id="A0AAV7BLR9"/>
<dbReference type="EMBL" id="WNYA01000005">
    <property type="protein sequence ID" value="KAG8573420.1"/>
    <property type="molecule type" value="Genomic_DNA"/>
</dbReference>
<proteinExistence type="predicted"/>
<accession>A0AAV7BLR9</accession>
<organism evidence="1 2">
    <name type="scientific">Engystomops pustulosus</name>
    <name type="common">Tungara frog</name>
    <name type="synonym">Physalaemus pustulosus</name>
    <dbReference type="NCBI Taxonomy" id="76066"/>
    <lineage>
        <taxon>Eukaryota</taxon>
        <taxon>Metazoa</taxon>
        <taxon>Chordata</taxon>
        <taxon>Craniata</taxon>
        <taxon>Vertebrata</taxon>
        <taxon>Euteleostomi</taxon>
        <taxon>Amphibia</taxon>
        <taxon>Batrachia</taxon>
        <taxon>Anura</taxon>
        <taxon>Neobatrachia</taxon>
        <taxon>Hyloidea</taxon>
        <taxon>Leptodactylidae</taxon>
        <taxon>Leiuperinae</taxon>
        <taxon>Engystomops</taxon>
    </lineage>
</organism>
<gene>
    <name evidence="1" type="ORF">GDO81_012400</name>
</gene>
<evidence type="ECO:0000313" key="1">
    <source>
        <dbReference type="EMBL" id="KAG8573420.1"/>
    </source>
</evidence>
<evidence type="ECO:0000313" key="2">
    <source>
        <dbReference type="Proteomes" id="UP000824782"/>
    </source>
</evidence>
<comment type="caution">
    <text evidence="1">The sequence shown here is derived from an EMBL/GenBank/DDBJ whole genome shotgun (WGS) entry which is preliminary data.</text>
</comment>
<dbReference type="Proteomes" id="UP000824782">
    <property type="component" value="Unassembled WGS sequence"/>
</dbReference>